<proteinExistence type="predicted"/>
<organism evidence="2 3">
    <name type="scientific">Pedococcus cremeus</name>
    <dbReference type="NCBI Taxonomy" id="587636"/>
    <lineage>
        <taxon>Bacteria</taxon>
        <taxon>Bacillati</taxon>
        <taxon>Actinomycetota</taxon>
        <taxon>Actinomycetes</taxon>
        <taxon>Micrococcales</taxon>
        <taxon>Intrasporangiaceae</taxon>
        <taxon>Pedococcus</taxon>
    </lineage>
</organism>
<feature type="region of interest" description="Disordered" evidence="1">
    <location>
        <begin position="1"/>
        <end position="25"/>
    </location>
</feature>
<dbReference type="Proteomes" id="UP000199019">
    <property type="component" value="Unassembled WGS sequence"/>
</dbReference>
<dbReference type="EMBL" id="FOHB01000004">
    <property type="protein sequence ID" value="SES22689.1"/>
    <property type="molecule type" value="Genomic_DNA"/>
</dbReference>
<keyword evidence="3" id="KW-1185">Reference proteome</keyword>
<name>A0A1H9VM83_9MICO</name>
<evidence type="ECO:0000256" key="1">
    <source>
        <dbReference type="SAM" id="MobiDB-lite"/>
    </source>
</evidence>
<evidence type="ECO:0000313" key="2">
    <source>
        <dbReference type="EMBL" id="SES22689.1"/>
    </source>
</evidence>
<accession>A0A1H9VM83</accession>
<sequence length="64" mass="6758">MTAPAEPSDAPFDLADAVDSASTEERGSFTHGVCRVCGWTGPGRRSRERARDDVGAHRAGDCPV</sequence>
<dbReference type="AlphaFoldDB" id="A0A1H9VM83"/>
<feature type="compositionally biased region" description="Basic and acidic residues" evidence="1">
    <location>
        <begin position="49"/>
        <end position="64"/>
    </location>
</feature>
<protein>
    <submittedName>
        <fullName evidence="2">Uncharacterized protein</fullName>
    </submittedName>
</protein>
<dbReference type="OrthoDB" id="4872130at2"/>
<reference evidence="3" key="1">
    <citation type="submission" date="2016-10" db="EMBL/GenBank/DDBJ databases">
        <authorList>
            <person name="Varghese N."/>
            <person name="Submissions S."/>
        </authorList>
    </citation>
    <scope>NUCLEOTIDE SEQUENCE [LARGE SCALE GENOMIC DNA]</scope>
    <source>
        <strain evidence="3">CGMCC 1.6963</strain>
    </source>
</reference>
<evidence type="ECO:0000313" key="3">
    <source>
        <dbReference type="Proteomes" id="UP000199019"/>
    </source>
</evidence>
<gene>
    <name evidence="2" type="ORF">SAMN05216199_2432</name>
</gene>
<feature type="region of interest" description="Disordered" evidence="1">
    <location>
        <begin position="41"/>
        <end position="64"/>
    </location>
</feature>